<dbReference type="RefSeq" id="WP_108664858.1">
    <property type="nucleotide sequence ID" value="NZ_CAXIBR010000068.1"/>
</dbReference>
<dbReference type="InterPro" id="IPR034904">
    <property type="entry name" value="FSCA_dom_sf"/>
</dbReference>
<organism evidence="3 4">
    <name type="scientific">Euzebya pacifica</name>
    <dbReference type="NCBI Taxonomy" id="1608957"/>
    <lineage>
        <taxon>Bacteria</taxon>
        <taxon>Bacillati</taxon>
        <taxon>Actinomycetota</taxon>
        <taxon>Nitriliruptoria</taxon>
        <taxon>Euzebyales</taxon>
    </lineage>
</organism>
<dbReference type="Proteomes" id="UP000264006">
    <property type="component" value="Chromosome"/>
</dbReference>
<dbReference type="EMBL" id="CP031165">
    <property type="protein sequence ID" value="AXV07817.1"/>
    <property type="molecule type" value="Genomic_DNA"/>
</dbReference>
<dbReference type="OrthoDB" id="9805360at2"/>
<feature type="region of interest" description="Disordered" evidence="1">
    <location>
        <begin position="1"/>
        <end position="35"/>
    </location>
</feature>
<name>A0A346Y020_9ACTN</name>
<protein>
    <submittedName>
        <fullName evidence="3">PaaD-like protein (DUF59) involved in Fe-S cluster assembly</fullName>
    </submittedName>
</protein>
<dbReference type="InterPro" id="IPR052339">
    <property type="entry name" value="Fe-S_Maturation_MIP18"/>
</dbReference>
<evidence type="ECO:0000259" key="2">
    <source>
        <dbReference type="Pfam" id="PF01883"/>
    </source>
</evidence>
<dbReference type="AlphaFoldDB" id="A0A346Y020"/>
<dbReference type="KEGG" id="euz:DVS28_a3141"/>
<evidence type="ECO:0000256" key="1">
    <source>
        <dbReference type="SAM" id="MobiDB-lite"/>
    </source>
</evidence>
<evidence type="ECO:0000313" key="3">
    <source>
        <dbReference type="EMBL" id="AXV07817.1"/>
    </source>
</evidence>
<feature type="domain" description="MIP18 family-like" evidence="2">
    <location>
        <begin position="45"/>
        <end position="115"/>
    </location>
</feature>
<keyword evidence="4" id="KW-1185">Reference proteome</keyword>
<proteinExistence type="predicted"/>
<reference evidence="3 4" key="1">
    <citation type="submission" date="2018-09" db="EMBL/GenBank/DDBJ databases">
        <title>Complete genome sequence of Euzebya sp. DY32-46 isolated from seawater of Pacific Ocean.</title>
        <authorList>
            <person name="Xu L."/>
            <person name="Wu Y.-H."/>
            <person name="Xu X.-W."/>
        </authorList>
    </citation>
    <scope>NUCLEOTIDE SEQUENCE [LARGE SCALE GENOMIC DNA]</scope>
    <source>
        <strain evidence="3 4">DY32-46</strain>
    </source>
</reference>
<accession>A0A346Y020</accession>
<dbReference type="PANTHER" id="PTHR42831">
    <property type="entry name" value="FE-S PROTEIN MATURATION AUXILIARY FACTOR YITW"/>
    <property type="match status" value="1"/>
</dbReference>
<gene>
    <name evidence="3" type="ORF">DVS28_a3141</name>
</gene>
<dbReference type="SUPFAM" id="SSF117916">
    <property type="entry name" value="Fe-S cluster assembly (FSCA) domain-like"/>
    <property type="match status" value="1"/>
</dbReference>
<dbReference type="PANTHER" id="PTHR42831:SF1">
    <property type="entry name" value="FE-S PROTEIN MATURATION AUXILIARY FACTOR YITW"/>
    <property type="match status" value="1"/>
</dbReference>
<dbReference type="Gene3D" id="3.30.300.130">
    <property type="entry name" value="Fe-S cluster assembly (FSCA)"/>
    <property type="match status" value="1"/>
</dbReference>
<sequence>MSTTDPITGWPTEDTDEAFEARQDGSENPFSDAEVDENGVATPAACREAMKAVLDPEIGLNVVDLGLVYEIVVNDNTAHMRMTLTSMGCPLTELIHQQATLVLTRLPGIDDAEVEFVFSPPWTTDMIDPDAKEELRAMGFNV</sequence>
<dbReference type="InterPro" id="IPR002744">
    <property type="entry name" value="MIP18-like"/>
</dbReference>
<dbReference type="Pfam" id="PF01883">
    <property type="entry name" value="FeS_assembly_P"/>
    <property type="match status" value="1"/>
</dbReference>
<evidence type="ECO:0000313" key="4">
    <source>
        <dbReference type="Proteomes" id="UP000264006"/>
    </source>
</evidence>